<feature type="region of interest" description="Disordered" evidence="9">
    <location>
        <begin position="154"/>
        <end position="199"/>
    </location>
</feature>
<dbReference type="InterPro" id="IPR047854">
    <property type="entry name" value="RFC_lid"/>
</dbReference>
<dbReference type="InterPro" id="IPR027417">
    <property type="entry name" value="P-loop_NTPase"/>
</dbReference>
<protein>
    <recommendedName>
        <fullName evidence="10">AAA+ ATPase domain-containing protein</fullName>
    </recommendedName>
</protein>
<gene>
    <name evidence="11" type="ORF">PhCBS80983_g04211</name>
</gene>
<evidence type="ECO:0000256" key="8">
    <source>
        <dbReference type="ARBA" id="ARBA00043975"/>
    </source>
</evidence>
<dbReference type="GO" id="GO:0005634">
    <property type="term" value="C:nucleus"/>
    <property type="evidence" value="ECO:0007669"/>
    <property type="project" value="UniProtKB-SubCell"/>
</dbReference>
<comment type="caution">
    <text evidence="11">The sequence shown here is derived from an EMBL/GenBank/DDBJ whole genome shotgun (WGS) entry which is preliminary data.</text>
</comment>
<dbReference type="Gene3D" id="3.40.50.300">
    <property type="entry name" value="P-loop containing nucleotide triphosphate hydrolases"/>
    <property type="match status" value="1"/>
</dbReference>
<dbReference type="Proteomes" id="UP000318582">
    <property type="component" value="Unassembled WGS sequence"/>
</dbReference>
<evidence type="ECO:0000256" key="3">
    <source>
        <dbReference type="ARBA" id="ARBA00022741"/>
    </source>
</evidence>
<feature type="compositionally biased region" description="Low complexity" evidence="9">
    <location>
        <begin position="65"/>
        <end position="79"/>
    </location>
</feature>
<evidence type="ECO:0000259" key="10">
    <source>
        <dbReference type="SMART" id="SM00382"/>
    </source>
</evidence>
<dbReference type="Pfam" id="PF00004">
    <property type="entry name" value="AAA"/>
    <property type="match status" value="1"/>
</dbReference>
<dbReference type="PANTHER" id="PTHR46765:SF1">
    <property type="entry name" value="P-LOOP CONTAINING NUCLEOSIDE TRIPHOSPHATE HYDROLASES SUPERFAMILY PROTEIN"/>
    <property type="match status" value="1"/>
</dbReference>
<dbReference type="Gene3D" id="1.10.8.60">
    <property type="match status" value="1"/>
</dbReference>
<feature type="compositionally biased region" description="Pro residues" evidence="9">
    <location>
        <begin position="1219"/>
        <end position="1246"/>
    </location>
</feature>
<dbReference type="SMART" id="SM00382">
    <property type="entry name" value="AAA"/>
    <property type="match status" value="1"/>
</dbReference>
<feature type="domain" description="AAA+ ATPase" evidence="10">
    <location>
        <begin position="595"/>
        <end position="743"/>
    </location>
</feature>
<evidence type="ECO:0000313" key="11">
    <source>
        <dbReference type="EMBL" id="TPX56893.1"/>
    </source>
</evidence>
<dbReference type="InterPro" id="IPR003959">
    <property type="entry name" value="ATPase_AAA_core"/>
</dbReference>
<dbReference type="GO" id="GO:0003677">
    <property type="term" value="F:DNA binding"/>
    <property type="evidence" value="ECO:0007669"/>
    <property type="project" value="UniProtKB-KW"/>
</dbReference>
<dbReference type="SUPFAM" id="SSF52540">
    <property type="entry name" value="P-loop containing nucleoside triphosphate hydrolases"/>
    <property type="match status" value="1"/>
</dbReference>
<dbReference type="GO" id="GO:0005524">
    <property type="term" value="F:ATP binding"/>
    <property type="evidence" value="ECO:0007669"/>
    <property type="project" value="UniProtKB-KW"/>
</dbReference>
<keyword evidence="4" id="KW-0067">ATP-binding</keyword>
<feature type="region of interest" description="Disordered" evidence="9">
    <location>
        <begin position="1199"/>
        <end position="1263"/>
    </location>
</feature>
<dbReference type="STRING" id="109895.A0A507DYM4"/>
<keyword evidence="7" id="KW-0131">Cell cycle</keyword>
<evidence type="ECO:0000313" key="12">
    <source>
        <dbReference type="Proteomes" id="UP000318582"/>
    </source>
</evidence>
<keyword evidence="5" id="KW-0238">DNA-binding</keyword>
<dbReference type="GO" id="GO:0016887">
    <property type="term" value="F:ATP hydrolysis activity"/>
    <property type="evidence" value="ECO:0007669"/>
    <property type="project" value="InterPro"/>
</dbReference>
<evidence type="ECO:0000256" key="6">
    <source>
        <dbReference type="ARBA" id="ARBA00023242"/>
    </source>
</evidence>
<keyword evidence="2" id="KW-0235">DNA replication</keyword>
<dbReference type="PANTHER" id="PTHR46765">
    <property type="entry name" value="P-LOOP CONTAINING NUCLEOSIDE TRIPHOSPHATE HYDROLASES SUPERFAMILY PROTEIN"/>
    <property type="match status" value="1"/>
</dbReference>
<dbReference type="InterPro" id="IPR003593">
    <property type="entry name" value="AAA+_ATPase"/>
</dbReference>
<organism evidence="11 12">
    <name type="scientific">Powellomyces hirtus</name>
    <dbReference type="NCBI Taxonomy" id="109895"/>
    <lineage>
        <taxon>Eukaryota</taxon>
        <taxon>Fungi</taxon>
        <taxon>Fungi incertae sedis</taxon>
        <taxon>Chytridiomycota</taxon>
        <taxon>Chytridiomycota incertae sedis</taxon>
        <taxon>Chytridiomycetes</taxon>
        <taxon>Spizellomycetales</taxon>
        <taxon>Powellomycetaceae</taxon>
        <taxon>Powellomyces</taxon>
    </lineage>
</organism>
<sequence>MDDEDFPNEQDLEDAWDDDYGDEFEALEAMQAEERAKPLKSPPAPRRWAPDFFSTRQLQDAEIRTPFSSSPPTFTSPTSRMDQPSPMPSDFDIYKKKVAPAIELSETTTQKTALSFGEGESWDDSVGSALVGGLVGSDPFGAAAIRRGAGRTMRRNPLTFSDDSGDDVDVNTRPGLSAAGSRGQSIKPARSAVSRKRSRALTFQDDDDAEGHLLHLPPRQPPLRRDSEIFDVLSHNNHIDELLVRKGLAADSVAATVDARKEIFANLFASRHNPDIASISSSNNKKRASDLSETDIPSRPAKRLSSGGANGDPDEAMRLFNELGDVLIPPSRRSAVYNDDDSGAPLLYPQSEDEDDNLFKDRFSKSPPRSSAIEHQSSAIARSTELQSISTSSTNIFSSTVRSAKRVTTSKLPQIPIRNYTYLPRDTNRFRLATASSGTSLYFPLKKNLHLTTTTTAKLLAQKPKLLSTSIYTLLEDLEKQRTREAEDESASEFIVEQCRLRRQSVPSFNENGTVSEPVKTEIKQAGKKDRLWVDKYSPRMYIDLIGDERINRDVLTWVKEWDFCVFKKPRKLPAHKKFESLPESFNKDPLQRPDKKVLLLTGPPGLGKTTLAHVIARHAGYSVSEINASDDRTGDSIKTRLVGALETQSVLGAKRPHLVVIDEIDGASSTGQGDQNFIKLLIDFITGDAKASVRKGAEGAARKQTKRRPLLRPIICICNDPYAPVLRPLRHLAHIINFRPPPTKLLAKRLHEICRWEALHADLRTLTHLCELTDGDMRSCLNSLQFLKRKTNTLTLDAITGADVGQKDVARGLFVIWQEIFGGFVQRGKKKVVVVKERGDDQDDTGRYIQRLHTLIAGNGEYDKIIQGCHENYLRAKIFDTASLPKPGEKCAVSVIPSDVYKPRTKIDQACDWLAFFDTVHHTATVKHVHEVGAYMAYAAVSFHRLFASAARVRLEYPRQDAALFVGKQATRNVLVTVLHGLPPHARRTYTDPEKIMVHLVSHLVSILSPELRPVNARLAKQAESATLTRLVDVMTYLGIRYRQDKGEDGVYHFYLDPPIDILVKSLTNGVKLDSTNSALPLAFSNKRVLGAADAVKQMVAHEIEREIMCRAEAAAVERANATTAGNKQPSKKGVAKPQIVKGLKAVEVEKEMAPRDFFGRLLVVPEPAVPAVHSDMAVDGSRTPILRQKGRVAFRFNEGFSNAGLEPRGTAETTTAQPPPPPPPQPQPPPPPTPPPTPPPPPPLNTTIPHSATPWPSATFG</sequence>
<feature type="region of interest" description="Disordered" evidence="9">
    <location>
        <begin position="1"/>
        <end position="22"/>
    </location>
</feature>
<evidence type="ECO:0000256" key="5">
    <source>
        <dbReference type="ARBA" id="ARBA00023125"/>
    </source>
</evidence>
<dbReference type="InterPro" id="IPR053016">
    <property type="entry name" value="CTF18-RFC_complex"/>
</dbReference>
<accession>A0A507DYM4</accession>
<dbReference type="CDD" id="cd00009">
    <property type="entry name" value="AAA"/>
    <property type="match status" value="1"/>
</dbReference>
<evidence type="ECO:0000256" key="1">
    <source>
        <dbReference type="ARBA" id="ARBA00004123"/>
    </source>
</evidence>
<evidence type="ECO:0000256" key="7">
    <source>
        <dbReference type="ARBA" id="ARBA00023306"/>
    </source>
</evidence>
<dbReference type="EMBL" id="QEAQ01000063">
    <property type="protein sequence ID" value="TPX56893.1"/>
    <property type="molecule type" value="Genomic_DNA"/>
</dbReference>
<keyword evidence="3" id="KW-0547">Nucleotide-binding</keyword>
<dbReference type="CDD" id="cd18140">
    <property type="entry name" value="HLD_clamp_RFC"/>
    <property type="match status" value="1"/>
</dbReference>
<dbReference type="AlphaFoldDB" id="A0A507DYM4"/>
<feature type="region of interest" description="Disordered" evidence="9">
    <location>
        <begin position="61"/>
        <end position="91"/>
    </location>
</feature>
<feature type="region of interest" description="Disordered" evidence="9">
    <location>
        <begin position="30"/>
        <end position="49"/>
    </location>
</feature>
<name>A0A507DYM4_9FUNG</name>
<feature type="compositionally biased region" description="Polar residues" evidence="9">
    <location>
        <begin position="1247"/>
        <end position="1263"/>
    </location>
</feature>
<evidence type="ECO:0000256" key="2">
    <source>
        <dbReference type="ARBA" id="ARBA00022705"/>
    </source>
</evidence>
<keyword evidence="12" id="KW-1185">Reference proteome</keyword>
<evidence type="ECO:0000256" key="4">
    <source>
        <dbReference type="ARBA" id="ARBA00022840"/>
    </source>
</evidence>
<comment type="subcellular location">
    <subcellularLocation>
        <location evidence="1">Nucleus</location>
    </subcellularLocation>
</comment>
<dbReference type="GO" id="GO:0006260">
    <property type="term" value="P:DNA replication"/>
    <property type="evidence" value="ECO:0007669"/>
    <property type="project" value="UniProtKB-KW"/>
</dbReference>
<comment type="similarity">
    <text evidence="8">Belongs to the activator 1 small subunits family. CTF18 subfamily.</text>
</comment>
<reference evidence="11 12" key="1">
    <citation type="journal article" date="2019" name="Sci. Rep.">
        <title>Comparative genomics of chytrid fungi reveal insights into the obligate biotrophic and pathogenic lifestyle of Synchytrium endobioticum.</title>
        <authorList>
            <person name="van de Vossenberg B.T.L.H."/>
            <person name="Warris S."/>
            <person name="Nguyen H.D.T."/>
            <person name="van Gent-Pelzer M.P.E."/>
            <person name="Joly D.L."/>
            <person name="van de Geest H.C."/>
            <person name="Bonants P.J.M."/>
            <person name="Smith D.S."/>
            <person name="Levesque C.A."/>
            <person name="van der Lee T.A.J."/>
        </authorList>
    </citation>
    <scope>NUCLEOTIDE SEQUENCE [LARGE SCALE GENOMIC DNA]</scope>
    <source>
        <strain evidence="11 12">CBS 809.83</strain>
    </source>
</reference>
<feature type="region of interest" description="Disordered" evidence="9">
    <location>
        <begin position="334"/>
        <end position="358"/>
    </location>
</feature>
<evidence type="ECO:0000256" key="9">
    <source>
        <dbReference type="SAM" id="MobiDB-lite"/>
    </source>
</evidence>
<proteinExistence type="inferred from homology"/>
<feature type="region of interest" description="Disordered" evidence="9">
    <location>
        <begin position="275"/>
        <end position="316"/>
    </location>
</feature>
<keyword evidence="6" id="KW-0539">Nucleus</keyword>